<evidence type="ECO:0000256" key="3">
    <source>
        <dbReference type="ARBA" id="ARBA00022448"/>
    </source>
</evidence>
<dbReference type="GO" id="GO:0015833">
    <property type="term" value="P:peptide transport"/>
    <property type="evidence" value="ECO:0007669"/>
    <property type="project" value="TreeGrafter"/>
</dbReference>
<keyword evidence="4" id="KW-0732">Signal</keyword>
<comment type="similarity">
    <text evidence="2">Belongs to the bacterial solute-binding protein 5 family.</text>
</comment>
<keyword evidence="3" id="KW-0813">Transport</keyword>
<evidence type="ECO:0000256" key="1">
    <source>
        <dbReference type="ARBA" id="ARBA00004418"/>
    </source>
</evidence>
<comment type="caution">
    <text evidence="6">The sequence shown here is derived from an EMBL/GenBank/DDBJ whole genome shotgun (WGS) entry which is preliminary data.</text>
</comment>
<sequence length="504" mass="55061">MGRGALGRGSRQPDCPVLKPPSFLSVFAALAGALLCAGCGAGDDEPVRVNAIGSAREFAAPLTHIDTRAGQIMLAATARGLVSVDADGTVVPALAQRWIVVDEGKSYIFRLRRARWADGARVDAREVKRLLQARLRAGVRQDPYGPLASVKQIIAMTDDVLELRLTTARPNFLAALAVPEMAIARGTGGTGPYRKRKDEAGGADLWRLLPLDALGHVDEEAEQRAVRLLRAERAARAIVRFREGDADLMLGGTVAELPYVSIAGVRDGFVRFDPVQGLFGLAVARDSVMLKDASVRRAMAMAIDRTALVSKFAVARWKIAEQIVPQQLNLPHLPTPPDWAVLSMERRRVLARDVVSRWRLQHGNAPFVLSISLPKGPGLEILFHALRDQYAQTGVVLIRKEKGADLALIDEVAPYDSVSWYLGRLSCARGVHCDERAEELLRESLKATGMAERLEMLGQAEPLIVEHEGFIPLAMPVRWSLVRGRLDGFAPSPRAVHPLDRLMK</sequence>
<evidence type="ECO:0000256" key="4">
    <source>
        <dbReference type="ARBA" id="ARBA00022729"/>
    </source>
</evidence>
<dbReference type="EMBL" id="SBKP01000029">
    <property type="protein sequence ID" value="RXR23704.1"/>
    <property type="molecule type" value="Genomic_DNA"/>
</dbReference>
<proteinExistence type="inferred from homology"/>
<protein>
    <submittedName>
        <fullName evidence="6">ABC transporter substrate-binding protein</fullName>
    </submittedName>
</protein>
<dbReference type="PANTHER" id="PTHR30290">
    <property type="entry name" value="PERIPLASMIC BINDING COMPONENT OF ABC TRANSPORTER"/>
    <property type="match status" value="1"/>
</dbReference>
<evidence type="ECO:0000313" key="6">
    <source>
        <dbReference type="EMBL" id="RXR23704.1"/>
    </source>
</evidence>
<comment type="subcellular location">
    <subcellularLocation>
        <location evidence="1">Periplasm</location>
    </subcellularLocation>
</comment>
<organism evidence="6 7">
    <name type="scientific">Sphingobium fluviale</name>
    <dbReference type="NCBI Taxonomy" id="2506423"/>
    <lineage>
        <taxon>Bacteria</taxon>
        <taxon>Pseudomonadati</taxon>
        <taxon>Pseudomonadota</taxon>
        <taxon>Alphaproteobacteria</taxon>
        <taxon>Sphingomonadales</taxon>
        <taxon>Sphingomonadaceae</taxon>
        <taxon>Sphingobium</taxon>
    </lineage>
</organism>
<reference evidence="7" key="1">
    <citation type="submission" date="2019-01" db="EMBL/GenBank/DDBJ databases">
        <title>Cytophagaceae bacterium strain CAR-16.</title>
        <authorList>
            <person name="Chen W.-M."/>
        </authorList>
    </citation>
    <scope>NUCLEOTIDE SEQUENCE [LARGE SCALE GENOMIC DNA]</scope>
    <source>
        <strain evidence="7">CHR27</strain>
    </source>
</reference>
<dbReference type="Proteomes" id="UP000290958">
    <property type="component" value="Unassembled WGS sequence"/>
</dbReference>
<evidence type="ECO:0000256" key="2">
    <source>
        <dbReference type="ARBA" id="ARBA00005695"/>
    </source>
</evidence>
<dbReference type="Pfam" id="PF00496">
    <property type="entry name" value="SBP_bac_5"/>
    <property type="match status" value="1"/>
</dbReference>
<accession>A0A4Q1KAC2</accession>
<gene>
    <name evidence="6" type="ORF">EQG66_15025</name>
</gene>
<feature type="domain" description="Solute-binding protein family 5" evidence="5">
    <location>
        <begin position="89"/>
        <end position="329"/>
    </location>
</feature>
<name>A0A4Q1KAC2_9SPHN</name>
<dbReference type="GO" id="GO:1904680">
    <property type="term" value="F:peptide transmembrane transporter activity"/>
    <property type="evidence" value="ECO:0007669"/>
    <property type="project" value="TreeGrafter"/>
</dbReference>
<dbReference type="OrthoDB" id="9803988at2"/>
<dbReference type="InterPro" id="IPR039424">
    <property type="entry name" value="SBP_5"/>
</dbReference>
<dbReference type="PANTHER" id="PTHR30290:SF10">
    <property type="entry name" value="PERIPLASMIC OLIGOPEPTIDE-BINDING PROTEIN-RELATED"/>
    <property type="match status" value="1"/>
</dbReference>
<dbReference type="Gene3D" id="3.90.76.10">
    <property type="entry name" value="Dipeptide-binding Protein, Domain 1"/>
    <property type="match status" value="1"/>
</dbReference>
<dbReference type="InterPro" id="IPR000914">
    <property type="entry name" value="SBP_5_dom"/>
</dbReference>
<dbReference type="GO" id="GO:0030313">
    <property type="term" value="C:cell envelope"/>
    <property type="evidence" value="ECO:0007669"/>
    <property type="project" value="UniProtKB-SubCell"/>
</dbReference>
<dbReference type="SUPFAM" id="SSF53850">
    <property type="entry name" value="Periplasmic binding protein-like II"/>
    <property type="match status" value="1"/>
</dbReference>
<dbReference type="AlphaFoldDB" id="A0A4Q1KAC2"/>
<evidence type="ECO:0000313" key="7">
    <source>
        <dbReference type="Proteomes" id="UP000290958"/>
    </source>
</evidence>
<evidence type="ECO:0000259" key="5">
    <source>
        <dbReference type="Pfam" id="PF00496"/>
    </source>
</evidence>
<keyword evidence="7" id="KW-1185">Reference proteome</keyword>
<dbReference type="Gene3D" id="3.10.105.10">
    <property type="entry name" value="Dipeptide-binding Protein, Domain 3"/>
    <property type="match status" value="1"/>
</dbReference>